<feature type="region of interest" description="Disordered" evidence="1">
    <location>
        <begin position="35"/>
        <end position="55"/>
    </location>
</feature>
<feature type="region of interest" description="Disordered" evidence="1">
    <location>
        <begin position="95"/>
        <end position="157"/>
    </location>
</feature>
<evidence type="ECO:0000313" key="2">
    <source>
        <dbReference type="EMBL" id="AIA85891.1"/>
    </source>
</evidence>
<accession>A0A060BZK9</accession>
<reference evidence="2" key="1">
    <citation type="journal article" date="2013" name="Environ. Microbiol.">
        <title>Seasonally variable intestinal metagenomes of the red palm weevil (Rhynchophorus ferrugineus).</title>
        <authorList>
            <person name="Jia S."/>
            <person name="Zhang X."/>
            <person name="Zhang G."/>
            <person name="Yin A."/>
            <person name="Zhang S."/>
            <person name="Li F."/>
            <person name="Wang L."/>
            <person name="Zhao D."/>
            <person name="Yun Q."/>
            <person name="Tala"/>
            <person name="Wang J."/>
            <person name="Sun G."/>
            <person name="Baabdullah M."/>
            <person name="Yu X."/>
            <person name="Hu S."/>
            <person name="Al-Mssallem I.S."/>
            <person name="Yu J."/>
        </authorList>
    </citation>
    <scope>NUCLEOTIDE SEQUENCE</scope>
</reference>
<dbReference type="EMBL" id="KF118629">
    <property type="protein sequence ID" value="AIA85891.1"/>
    <property type="molecule type" value="Genomic_DNA"/>
</dbReference>
<feature type="non-terminal residue" evidence="2">
    <location>
        <position position="1"/>
    </location>
</feature>
<feature type="compositionally biased region" description="Basic residues" evidence="1">
    <location>
        <begin position="114"/>
        <end position="125"/>
    </location>
</feature>
<name>A0A060BZK9_9BACT</name>
<feature type="compositionally biased region" description="Polar residues" evidence="1">
    <location>
        <begin position="42"/>
        <end position="54"/>
    </location>
</feature>
<evidence type="ECO:0000256" key="1">
    <source>
        <dbReference type="SAM" id="MobiDB-lite"/>
    </source>
</evidence>
<protein>
    <submittedName>
        <fullName evidence="2">CAZy families GH2 protein</fullName>
    </submittedName>
</protein>
<sequence>HMGLISYDRTPKRGWYWYRHTYNPGAEDYLGIADPGDGQEPNWPSSGSPDTVQVSAGVGSDTELLNDGTDDTQLVVTALQDGERVSNEIEVTLTILSGPASSRPRRQDDLNQHRSGHDRRNRGHHLPLLPGPARPSIEASSPGLESTQTHRDHHDRE</sequence>
<organism evidence="2">
    <name type="scientific">uncultured Akkermansia sp</name>
    <dbReference type="NCBI Taxonomy" id="512294"/>
    <lineage>
        <taxon>Bacteria</taxon>
        <taxon>Pseudomonadati</taxon>
        <taxon>Verrucomicrobiota</taxon>
        <taxon>Verrucomicrobiia</taxon>
        <taxon>Verrucomicrobiales</taxon>
        <taxon>Akkermansiaceae</taxon>
        <taxon>Akkermansia</taxon>
        <taxon>environmental samples</taxon>
    </lineage>
</organism>
<feature type="compositionally biased region" description="Basic and acidic residues" evidence="1">
    <location>
        <begin position="148"/>
        <end position="157"/>
    </location>
</feature>
<dbReference type="AlphaFoldDB" id="A0A060BZK9"/>
<proteinExistence type="predicted"/>